<organism evidence="1 2">
    <name type="scientific">Bacillus salacetis</name>
    <dbReference type="NCBI Taxonomy" id="2315464"/>
    <lineage>
        <taxon>Bacteria</taxon>
        <taxon>Bacillati</taxon>
        <taxon>Bacillota</taxon>
        <taxon>Bacilli</taxon>
        <taxon>Bacillales</taxon>
        <taxon>Bacillaceae</taxon>
        <taxon>Bacillus</taxon>
    </lineage>
</organism>
<comment type="caution">
    <text evidence="1">The sequence shown here is derived from an EMBL/GenBank/DDBJ whole genome shotgun (WGS) entry which is preliminary data.</text>
</comment>
<keyword evidence="2" id="KW-1185">Reference proteome</keyword>
<dbReference type="RefSeq" id="WP_119546767.1">
    <property type="nucleotide sequence ID" value="NZ_QXIR01000011.1"/>
</dbReference>
<sequence>MNIFEHLDELQVDLRRKSPDEIEEKYFNICSRLAGPDRANTINQIALNQYEKELRQGLEQSIKIAEKQTARAIYFEYDLDNKWDSAFFICEEYTPLEDEDDDWASDWSENVEAPSLEGFGTIYEVDGFDGNDIAIGSTIYLVARTVIAFTRAYISISHENSIAVCIAFHGQDPIFRIKE</sequence>
<evidence type="ECO:0000313" key="2">
    <source>
        <dbReference type="Proteomes" id="UP000265801"/>
    </source>
</evidence>
<accession>A0A3A1QYW9</accession>
<name>A0A3A1QYW9_9BACI</name>
<reference evidence="1 2" key="1">
    <citation type="submission" date="2018-09" db="EMBL/GenBank/DDBJ databases">
        <title>Bacillus saliacetes sp. nov., isolated from Thai shrimp paste (Ka-pi).</title>
        <authorList>
            <person name="Daroonpunt R."/>
            <person name="Tanasupawat S."/>
            <person name="Yiamsombut S."/>
        </authorList>
    </citation>
    <scope>NUCLEOTIDE SEQUENCE [LARGE SCALE GENOMIC DNA]</scope>
    <source>
        <strain evidence="1 2">SKP7-4</strain>
    </source>
</reference>
<evidence type="ECO:0000313" key="1">
    <source>
        <dbReference type="EMBL" id="RIW34300.1"/>
    </source>
</evidence>
<dbReference type="EMBL" id="QXIR01000011">
    <property type="protein sequence ID" value="RIW34300.1"/>
    <property type="molecule type" value="Genomic_DNA"/>
</dbReference>
<gene>
    <name evidence="1" type="ORF">D3H55_10000</name>
</gene>
<dbReference type="AlphaFoldDB" id="A0A3A1QYW9"/>
<dbReference type="OrthoDB" id="2860352at2"/>
<dbReference type="Proteomes" id="UP000265801">
    <property type="component" value="Unassembled WGS sequence"/>
</dbReference>
<proteinExistence type="predicted"/>
<protein>
    <submittedName>
        <fullName evidence="1">Uncharacterized protein</fullName>
    </submittedName>
</protein>